<dbReference type="InterPro" id="IPR001680">
    <property type="entry name" value="WD40_rpt"/>
</dbReference>
<comment type="caution">
    <text evidence="5">The sequence shown here is derived from an EMBL/GenBank/DDBJ whole genome shotgun (WGS) entry which is preliminary data.</text>
</comment>
<evidence type="ECO:0000313" key="5">
    <source>
        <dbReference type="EMBL" id="NQE36677.1"/>
    </source>
</evidence>
<evidence type="ECO:0000256" key="1">
    <source>
        <dbReference type="ARBA" id="ARBA00022574"/>
    </source>
</evidence>
<dbReference type="PROSITE" id="PS50082">
    <property type="entry name" value="WD_REPEATS_2"/>
    <property type="match status" value="13"/>
</dbReference>
<dbReference type="InterPro" id="IPR036322">
    <property type="entry name" value="WD40_repeat_dom_sf"/>
</dbReference>
<dbReference type="Pfam" id="PF00805">
    <property type="entry name" value="Pentapeptide"/>
    <property type="match status" value="1"/>
</dbReference>
<reference evidence="5 6" key="1">
    <citation type="journal article" date="2020" name="Sci. Rep.">
        <title>A novel cyanobacterial geosmin producer, revising GeoA distribution and dispersion patterns in Bacteria.</title>
        <authorList>
            <person name="Churro C."/>
            <person name="Semedo-Aguiar A.P."/>
            <person name="Silva A.D."/>
            <person name="Pereira-Leal J.B."/>
            <person name="Leite R.B."/>
        </authorList>
    </citation>
    <scope>NUCLEOTIDE SEQUENCE [LARGE SCALE GENOMIC DNA]</scope>
    <source>
        <strain evidence="5 6">IPMA8</strain>
    </source>
</reference>
<keyword evidence="6" id="KW-1185">Reference proteome</keyword>
<dbReference type="PANTHER" id="PTHR19848:SF8">
    <property type="entry name" value="F-BOX AND WD REPEAT DOMAIN CONTAINING 7"/>
    <property type="match status" value="1"/>
</dbReference>
<dbReference type="PROSITE" id="PS50294">
    <property type="entry name" value="WD_REPEATS_REGION"/>
    <property type="match status" value="11"/>
</dbReference>
<dbReference type="CDD" id="cd00093">
    <property type="entry name" value="HTH_XRE"/>
    <property type="match status" value="1"/>
</dbReference>
<evidence type="ECO:0000256" key="3">
    <source>
        <dbReference type="PROSITE-ProRule" id="PRU00221"/>
    </source>
</evidence>
<gene>
    <name evidence="5" type="ORF">E5S67_04442</name>
</gene>
<dbReference type="PANTHER" id="PTHR19848">
    <property type="entry name" value="WD40 REPEAT PROTEIN"/>
    <property type="match status" value="1"/>
</dbReference>
<dbReference type="InterPro" id="IPR015943">
    <property type="entry name" value="WD40/YVTN_repeat-like_dom_sf"/>
</dbReference>
<dbReference type="Pfam" id="PF00931">
    <property type="entry name" value="NB-ARC"/>
    <property type="match status" value="1"/>
</dbReference>
<feature type="repeat" description="WD" evidence="3">
    <location>
        <begin position="987"/>
        <end position="1028"/>
    </location>
</feature>
<sequence length="1230" mass="135650">MSRSLKVRSDCIKQAQLALQRNGFRSQRALAEDLGLALSTVSRFLIGKTVDYATFVEICRLLGLGWQEIADLGNVVPSQPESVKSDHATDTRNPKDFSPGGNVEAIDFATAPSASVHCRQDWGEAPDVTAFYGRTEELATLEQWVVRERCRLISVIGMGGMGKTTLVVKLAEQIKDEFEYIVWRSLRNAPVLQELLADVIRFLSNQQETELPETIDGKISRFLEHLRASRCLLILDNAESILSSDGRAGAYREGYEGYGQLLSCIGETRHQSCLILTTREKPRELSYQEGEHFPIHSLRLSGLLQENVQEIFKEKGFTVSADEGQGLVEQYAGNPLALKMVATTIQELFDGDIAQFLEQGTVVFGDISNLLDQQFSRLSALEKQTMFWLAINREWVSITELRDDIIPTVSHRALLEALESLQLRSLIEKATPALTQRHSVSFTQQPVVMEYVTERLIEQVCQEISTVEIVFFDRYALMKAQTKDYLREAQIRLILQPIADRLLAIFGNKESIKNCLIQILSKLRIPSGIAAPTPGSTEALPSSPKPGYAGGNVLNLFWQLQIDSSDLDFSGLTVWQAYLQGVNLHRVNFVNSDLTKSVFTQTLGGILSAAFSSDGKLLATGIDNDIWLWYVADSRQFLSFKGHISWVHSVAFSPDGQILASGSNDSSVRLWDVSTGQCLKTLRGHTGCVQSIAFSPDGQFLASGSNDSSVRLWDVKTGQCFNVLTGHTNHLLSVVFTPDGQTLISSGEDSSVRLWQVDTGECLRILEIHINWVLSVTLSPDGQTLATGSDGKTVKFWDITTGECIRTLPEYNSYVWAIDYTHLGSDVNYFDRQILATGSEDTTVKIWDALTGECLQTLQGHGDRVWLVLFSPDGSTLLSASENQTVKLWDVRTGQCLRTLEGYSNSVLSVALSSDGQLLASSGRDQQVRLWDVAARECIRTAQGHNNIVSSVTFAPKLDESQILASGSDDRTIKIWDCDTGECLRTIWGHSSWVQSLSFSPDGQILASGSRDCTVKLWDWQTGECLQTLEGHIHRVKSVAFSPDGTTLVSGSDDQTVKLWEVNTGICVHTFQGHRDWVLSVAFSSCGSKIASGSGETIKLWDVCTGECLQTFEGHTHRVRSVAFSPDGETLATASDDETVQLWDVRTGKNRGTLQGHLKGVWSVVFSPNGQTLASGSGDETIKFWSVETSECLRTLLADRPYEGMNIRGAIGLTAAQKATLKALGAVEID</sequence>
<dbReference type="PRINTS" id="PR00364">
    <property type="entry name" value="DISEASERSIST"/>
</dbReference>
<feature type="repeat" description="WD" evidence="3">
    <location>
        <begin position="682"/>
        <end position="723"/>
    </location>
</feature>
<feature type="repeat" description="WD" evidence="3">
    <location>
        <begin position="724"/>
        <end position="765"/>
    </location>
</feature>
<dbReference type="SUPFAM" id="SSF141571">
    <property type="entry name" value="Pentapeptide repeat-like"/>
    <property type="match status" value="1"/>
</dbReference>
<dbReference type="SUPFAM" id="SSF52540">
    <property type="entry name" value="P-loop containing nucleoside triphosphate hydrolases"/>
    <property type="match status" value="1"/>
</dbReference>
<dbReference type="Gene3D" id="3.40.50.300">
    <property type="entry name" value="P-loop containing nucleotide triphosphate hydrolases"/>
    <property type="match status" value="1"/>
</dbReference>
<feature type="repeat" description="WD" evidence="3">
    <location>
        <begin position="858"/>
        <end position="899"/>
    </location>
</feature>
<protein>
    <recommendedName>
        <fullName evidence="4">HTH cro/C1-type domain-containing protein</fullName>
    </recommendedName>
</protein>
<keyword evidence="2" id="KW-0677">Repeat</keyword>
<dbReference type="Gene3D" id="2.130.10.10">
    <property type="entry name" value="YVTN repeat-like/Quinoprotein amine dehydrogenase"/>
    <property type="match status" value="6"/>
</dbReference>
<dbReference type="InterPro" id="IPR019775">
    <property type="entry name" value="WD40_repeat_CS"/>
</dbReference>
<feature type="repeat" description="WD" evidence="3">
    <location>
        <begin position="1154"/>
        <end position="1195"/>
    </location>
</feature>
<feature type="repeat" description="WD" evidence="3">
    <location>
        <begin position="831"/>
        <end position="857"/>
    </location>
</feature>
<keyword evidence="1 3" id="KW-0853">WD repeat</keyword>
<feature type="repeat" description="WD" evidence="3">
    <location>
        <begin position="942"/>
        <end position="986"/>
    </location>
</feature>
<feature type="repeat" description="WD" evidence="3">
    <location>
        <begin position="1071"/>
        <end position="1111"/>
    </location>
</feature>
<dbReference type="InterPro" id="IPR001646">
    <property type="entry name" value="5peptide_repeat"/>
</dbReference>
<dbReference type="Pfam" id="PF00400">
    <property type="entry name" value="WD40"/>
    <property type="match status" value="14"/>
</dbReference>
<name>A0ABX2D3Z3_9CYAN</name>
<dbReference type="InterPro" id="IPR027417">
    <property type="entry name" value="P-loop_NTPase"/>
</dbReference>
<dbReference type="SMART" id="SM00320">
    <property type="entry name" value="WD40"/>
    <property type="match status" value="14"/>
</dbReference>
<feature type="repeat" description="WD" evidence="3">
    <location>
        <begin position="640"/>
        <end position="681"/>
    </location>
</feature>
<evidence type="ECO:0000313" key="6">
    <source>
        <dbReference type="Proteomes" id="UP000702425"/>
    </source>
</evidence>
<proteinExistence type="predicted"/>
<evidence type="ECO:0000259" key="4">
    <source>
        <dbReference type="PROSITE" id="PS50943"/>
    </source>
</evidence>
<dbReference type="PROSITE" id="PS00678">
    <property type="entry name" value="WD_REPEATS_1"/>
    <property type="match status" value="6"/>
</dbReference>
<dbReference type="InterPro" id="IPR001387">
    <property type="entry name" value="Cro/C1-type_HTH"/>
</dbReference>
<feature type="domain" description="HTH cro/C1-type" evidence="4">
    <location>
        <begin position="26"/>
        <end position="72"/>
    </location>
</feature>
<dbReference type="Proteomes" id="UP000702425">
    <property type="component" value="Unassembled WGS sequence"/>
</dbReference>
<dbReference type="InterPro" id="IPR011047">
    <property type="entry name" value="Quinoprotein_ADH-like_sf"/>
</dbReference>
<dbReference type="InterPro" id="IPR020472">
    <property type="entry name" value="WD40_PAC1"/>
</dbReference>
<organism evidence="5 6">
    <name type="scientific">Microcoleus asticus IPMA8</name>
    <dbReference type="NCBI Taxonomy" id="2563858"/>
    <lineage>
        <taxon>Bacteria</taxon>
        <taxon>Bacillati</taxon>
        <taxon>Cyanobacteriota</taxon>
        <taxon>Cyanophyceae</taxon>
        <taxon>Oscillatoriophycideae</taxon>
        <taxon>Oscillatoriales</taxon>
        <taxon>Microcoleaceae</taxon>
        <taxon>Microcoleus</taxon>
        <taxon>Microcoleus asticus</taxon>
    </lineage>
</organism>
<evidence type="ECO:0000256" key="2">
    <source>
        <dbReference type="ARBA" id="ARBA00022737"/>
    </source>
</evidence>
<dbReference type="SUPFAM" id="SSF50998">
    <property type="entry name" value="Quinoprotein alcohol dehydrogenase-like"/>
    <property type="match status" value="1"/>
</dbReference>
<feature type="repeat" description="WD" evidence="3">
    <location>
        <begin position="1112"/>
        <end position="1153"/>
    </location>
</feature>
<dbReference type="EMBL" id="SRRZ01000094">
    <property type="protein sequence ID" value="NQE36677.1"/>
    <property type="molecule type" value="Genomic_DNA"/>
</dbReference>
<dbReference type="SUPFAM" id="SSF50978">
    <property type="entry name" value="WD40 repeat-like"/>
    <property type="match status" value="2"/>
</dbReference>
<feature type="repeat" description="WD" evidence="3">
    <location>
        <begin position="900"/>
        <end position="941"/>
    </location>
</feature>
<feature type="repeat" description="WD" evidence="3">
    <location>
        <begin position="766"/>
        <end position="807"/>
    </location>
</feature>
<feature type="repeat" description="WD" evidence="3">
    <location>
        <begin position="1029"/>
        <end position="1070"/>
    </location>
</feature>
<dbReference type="PROSITE" id="PS50943">
    <property type="entry name" value="HTH_CROC1"/>
    <property type="match status" value="1"/>
</dbReference>
<accession>A0ABX2D3Z3</accession>
<dbReference type="RefSeq" id="WP_172190551.1">
    <property type="nucleotide sequence ID" value="NZ_CAWPPK010000312.1"/>
</dbReference>
<dbReference type="CDD" id="cd00200">
    <property type="entry name" value="WD40"/>
    <property type="match status" value="2"/>
</dbReference>
<dbReference type="PRINTS" id="PR00320">
    <property type="entry name" value="GPROTEINBRPT"/>
</dbReference>
<dbReference type="InterPro" id="IPR002182">
    <property type="entry name" value="NB-ARC"/>
</dbReference>